<gene>
    <name evidence="1" type="ORF">M5I08_15695</name>
</gene>
<evidence type="ECO:0000313" key="1">
    <source>
        <dbReference type="EMBL" id="UQX09748.1"/>
    </source>
</evidence>
<dbReference type="EMBL" id="CP097320">
    <property type="protein sequence ID" value="UQX09748.1"/>
    <property type="molecule type" value="Genomic_DNA"/>
</dbReference>
<keyword evidence="2" id="KW-1185">Reference proteome</keyword>
<name>A0ABY4QFM9_9MYCO</name>
<protein>
    <submittedName>
        <fullName evidence="1">Uncharacterized protein</fullName>
    </submittedName>
</protein>
<sequence length="114" mass="12620">MSSPFRPIRDPARFDVMFWLPPGGIDNGVWASAWAELADLDADDIDAVLGLLASADVGGYVATPGGRAHHREQLVVHRLWVDSLQYHKAEDLLMTYFSGPGHRDDRSGWSATWS</sequence>
<accession>A0ABY4QFM9</accession>
<organism evidence="1 2">
    <name type="scientific">Candidatus Mycobacterium methanotrophicum</name>
    <dbReference type="NCBI Taxonomy" id="2943498"/>
    <lineage>
        <taxon>Bacteria</taxon>
        <taxon>Bacillati</taxon>
        <taxon>Actinomycetota</taxon>
        <taxon>Actinomycetes</taxon>
        <taxon>Mycobacteriales</taxon>
        <taxon>Mycobacteriaceae</taxon>
        <taxon>Mycobacterium</taxon>
    </lineage>
</organism>
<evidence type="ECO:0000313" key="2">
    <source>
        <dbReference type="Proteomes" id="UP001056610"/>
    </source>
</evidence>
<reference evidence="1" key="1">
    <citation type="submission" date="2022-05" db="EMBL/GenBank/DDBJ databases">
        <title>A methanotrophic Mycobacterium dominates a cave microbial ecosystem.</title>
        <authorList>
            <person name="Van Spanning R.J.M."/>
            <person name="Guan Q."/>
            <person name="Melkonian C."/>
            <person name="Gallant J."/>
            <person name="Polerecky L."/>
            <person name="Flot J.-F."/>
            <person name="Brandt B.W."/>
            <person name="Braster M."/>
            <person name="Iturbe Espinoza P."/>
            <person name="Aerts J."/>
            <person name="Meima-Franke M."/>
            <person name="Piersma S.R."/>
            <person name="Bunduc C."/>
            <person name="Ummels R."/>
            <person name="Pain A."/>
            <person name="Fleming E.J."/>
            <person name="van der Wel N."/>
            <person name="Gherman V.D."/>
            <person name="Sarbu S.M."/>
            <person name="Bodelier P.L.E."/>
            <person name="Bitter W."/>
        </authorList>
    </citation>
    <scope>NUCLEOTIDE SEQUENCE</scope>
    <source>
        <strain evidence="1">Sulfur Cave</strain>
    </source>
</reference>
<proteinExistence type="predicted"/>
<dbReference type="Proteomes" id="UP001056610">
    <property type="component" value="Chromosome"/>
</dbReference>
<dbReference type="RefSeq" id="WP_219066176.1">
    <property type="nucleotide sequence ID" value="NZ_CAJUXY010000005.1"/>
</dbReference>